<evidence type="ECO:0000313" key="2">
    <source>
        <dbReference type="Proteomes" id="UP000789572"/>
    </source>
</evidence>
<keyword evidence="2" id="KW-1185">Reference proteome</keyword>
<reference evidence="1" key="1">
    <citation type="submission" date="2021-06" db="EMBL/GenBank/DDBJ databases">
        <authorList>
            <person name="Kallberg Y."/>
            <person name="Tangrot J."/>
            <person name="Rosling A."/>
        </authorList>
    </citation>
    <scope>NUCLEOTIDE SEQUENCE</scope>
    <source>
        <strain evidence="1">IA702</strain>
    </source>
</reference>
<protein>
    <submittedName>
        <fullName evidence="1">355_t:CDS:1</fullName>
    </submittedName>
</protein>
<dbReference type="Proteomes" id="UP000789572">
    <property type="component" value="Unassembled WGS sequence"/>
</dbReference>
<dbReference type="EMBL" id="CAJVPJ010000420">
    <property type="protein sequence ID" value="CAG8523016.1"/>
    <property type="molecule type" value="Genomic_DNA"/>
</dbReference>
<accession>A0A9N9A9R7</accession>
<comment type="caution">
    <text evidence="1">The sequence shown here is derived from an EMBL/GenBank/DDBJ whole genome shotgun (WGS) entry which is preliminary data.</text>
</comment>
<evidence type="ECO:0000313" key="1">
    <source>
        <dbReference type="EMBL" id="CAG8523016.1"/>
    </source>
</evidence>
<dbReference type="AlphaFoldDB" id="A0A9N9A9R7"/>
<proteinExistence type="predicted"/>
<organism evidence="1 2">
    <name type="scientific">Paraglomus occultum</name>
    <dbReference type="NCBI Taxonomy" id="144539"/>
    <lineage>
        <taxon>Eukaryota</taxon>
        <taxon>Fungi</taxon>
        <taxon>Fungi incertae sedis</taxon>
        <taxon>Mucoromycota</taxon>
        <taxon>Glomeromycotina</taxon>
        <taxon>Glomeromycetes</taxon>
        <taxon>Paraglomerales</taxon>
        <taxon>Paraglomeraceae</taxon>
        <taxon>Paraglomus</taxon>
    </lineage>
</organism>
<sequence length="70" mass="8225">MTGWLTDNRRRDAYFGGKLKALKSDRKLYEANKQSSEAINNDKSNIVRTIDDDNELIEIINNFNQKHRQI</sequence>
<gene>
    <name evidence="1" type="ORF">POCULU_LOCUS3672</name>
</gene>
<name>A0A9N9A9R7_9GLOM</name>